<dbReference type="SUPFAM" id="SSF90096">
    <property type="entry name" value="Subunits of heterodimeric actin filament capping protein Capz"/>
    <property type="match status" value="1"/>
</dbReference>
<evidence type="ECO:0000256" key="1">
    <source>
        <dbReference type="ARBA" id="ARBA00010479"/>
    </source>
</evidence>
<dbReference type="PANTHER" id="PTHR10653:SF0">
    <property type="entry name" value="F-ACTIN-CAPPING PROTEIN SUBUNIT ALPHA"/>
    <property type="match status" value="1"/>
</dbReference>
<evidence type="ECO:0000313" key="8">
    <source>
        <dbReference type="Proteomes" id="UP001190700"/>
    </source>
</evidence>
<dbReference type="PROSITE" id="PS00749">
    <property type="entry name" value="F_ACTIN_CAPPING_A_2"/>
    <property type="match status" value="1"/>
</dbReference>
<comment type="similarity">
    <text evidence="1 5">Belongs to the F-actin-capping protein alpha subunit family.</text>
</comment>
<evidence type="ECO:0000256" key="4">
    <source>
        <dbReference type="ARBA" id="ARBA00023203"/>
    </source>
</evidence>
<keyword evidence="6" id="KW-0175">Coiled coil</keyword>
<dbReference type="Proteomes" id="UP001190700">
    <property type="component" value="Unassembled WGS sequence"/>
</dbReference>
<comment type="caution">
    <text evidence="7">The sequence shown here is derived from an EMBL/GenBank/DDBJ whole genome shotgun (WGS) entry which is preliminary data.</text>
</comment>
<keyword evidence="4 5" id="KW-0009">Actin-binding</keyword>
<evidence type="ECO:0000256" key="6">
    <source>
        <dbReference type="SAM" id="Coils"/>
    </source>
</evidence>
<evidence type="ECO:0000256" key="2">
    <source>
        <dbReference type="ARBA" id="ARBA00014038"/>
    </source>
</evidence>
<dbReference type="InterPro" id="IPR017865">
    <property type="entry name" value="F-actin_cap_asu_CS"/>
</dbReference>
<dbReference type="Pfam" id="PF01267">
    <property type="entry name" value="F-actin_cap_A"/>
    <property type="match status" value="1"/>
</dbReference>
<comment type="function">
    <text evidence="5">F-actin-capping proteins bind in a Ca(2+)-independent manner to the fast growing ends of actin filaments (barbed end) thereby blocking the exchange of subunits at these ends. Unlike other capping proteins (such as gelsolin and severin), these proteins do not sever actin filaments.</text>
</comment>
<dbReference type="InterPro" id="IPR002189">
    <property type="entry name" value="CapZ_alpha"/>
</dbReference>
<keyword evidence="3 5" id="KW-0117">Actin capping</keyword>
<dbReference type="Gene3D" id="3.30.1140.60">
    <property type="entry name" value="F-actin capping protein, alpha subunit"/>
    <property type="match status" value="1"/>
</dbReference>
<dbReference type="FunFam" id="3.90.1150.210:FF:000003">
    <property type="entry name" value="F-actin-capping protein subunit alpha"/>
    <property type="match status" value="1"/>
</dbReference>
<reference evidence="7 8" key="1">
    <citation type="journal article" date="2015" name="Genome Biol. Evol.">
        <title>Comparative Genomics of a Bacterivorous Green Alga Reveals Evolutionary Causalities and Consequences of Phago-Mixotrophic Mode of Nutrition.</title>
        <authorList>
            <person name="Burns J.A."/>
            <person name="Paasch A."/>
            <person name="Narechania A."/>
            <person name="Kim E."/>
        </authorList>
    </citation>
    <scope>NUCLEOTIDE SEQUENCE [LARGE SCALE GENOMIC DNA]</scope>
    <source>
        <strain evidence="7 8">PLY_AMNH</strain>
    </source>
</reference>
<dbReference type="PRINTS" id="PR00191">
    <property type="entry name" value="FACTINCAPA"/>
</dbReference>
<dbReference type="GO" id="GO:0030036">
    <property type="term" value="P:actin cytoskeleton organization"/>
    <property type="evidence" value="ECO:0007669"/>
    <property type="project" value="TreeGrafter"/>
</dbReference>
<dbReference type="GO" id="GO:0008290">
    <property type="term" value="C:F-actin capping protein complex"/>
    <property type="evidence" value="ECO:0007669"/>
    <property type="project" value="UniProtKB-UniRule"/>
</dbReference>
<dbReference type="GO" id="GO:0030863">
    <property type="term" value="C:cortical cytoskeleton"/>
    <property type="evidence" value="ECO:0007669"/>
    <property type="project" value="TreeGrafter"/>
</dbReference>
<dbReference type="Gene3D" id="3.90.1150.210">
    <property type="entry name" value="F-actin capping protein, beta subunit"/>
    <property type="match status" value="1"/>
</dbReference>
<sequence length="295" mass="32829">MAEEEEIPELTTEEKLDIAKKLLLQSPPGEILQVASDVKTLLGDDKLLNGIASEVFKQYNTEQMIVVTLPDSEDKALVTTAGEIDATHYLDPRSGQVLTVDHIKQVCTELRPAEEKENTPAEAQPYRKSLQDAVTNYVKDSFPSAEFAVYGTISGSNPSLTLCISSSKFSPKNYWNGRWRSTWTAALSGDKSSWNVTGEIQVVVHYFEEGNVQLDTKHDVTLTLKAKDEAADAAALTAEIAKTEQEYLANLEETYSNLSETTFKDLRRTLPVTRTKFPWAQVQHSLASELKRNAK</sequence>
<evidence type="ECO:0000256" key="3">
    <source>
        <dbReference type="ARBA" id="ARBA00022467"/>
    </source>
</evidence>
<accession>A0AAE0FNC3</accession>
<organism evidence="7 8">
    <name type="scientific">Cymbomonas tetramitiformis</name>
    <dbReference type="NCBI Taxonomy" id="36881"/>
    <lineage>
        <taxon>Eukaryota</taxon>
        <taxon>Viridiplantae</taxon>
        <taxon>Chlorophyta</taxon>
        <taxon>Pyramimonadophyceae</taxon>
        <taxon>Pyramimonadales</taxon>
        <taxon>Pyramimonadaceae</taxon>
        <taxon>Cymbomonas</taxon>
    </lineage>
</organism>
<dbReference type="AlphaFoldDB" id="A0AAE0FNC3"/>
<dbReference type="GO" id="GO:0051015">
    <property type="term" value="F:actin filament binding"/>
    <property type="evidence" value="ECO:0007669"/>
    <property type="project" value="TreeGrafter"/>
</dbReference>
<dbReference type="InterPro" id="IPR042489">
    <property type="entry name" value="CapZ_alpha_1"/>
</dbReference>
<dbReference type="EMBL" id="LGRX02015839">
    <property type="protein sequence ID" value="KAK3262964.1"/>
    <property type="molecule type" value="Genomic_DNA"/>
</dbReference>
<evidence type="ECO:0000256" key="5">
    <source>
        <dbReference type="RuleBase" id="RU365077"/>
    </source>
</evidence>
<keyword evidence="8" id="KW-1185">Reference proteome</keyword>
<dbReference type="InterPro" id="IPR037282">
    <property type="entry name" value="CapZ_alpha/beta"/>
</dbReference>
<protein>
    <recommendedName>
        <fullName evidence="2 5">F-actin-capping protein subunit alpha</fullName>
    </recommendedName>
</protein>
<dbReference type="InterPro" id="IPR042276">
    <property type="entry name" value="CapZ_alpha/beta_2"/>
</dbReference>
<dbReference type="PROSITE" id="PS00748">
    <property type="entry name" value="F_ACTIN_CAPPING_A_1"/>
    <property type="match status" value="1"/>
</dbReference>
<name>A0AAE0FNC3_9CHLO</name>
<proteinExistence type="inferred from homology"/>
<dbReference type="GO" id="GO:0051016">
    <property type="term" value="P:barbed-end actin filament capping"/>
    <property type="evidence" value="ECO:0007669"/>
    <property type="project" value="UniProtKB-UniRule"/>
</dbReference>
<comment type="subunit">
    <text evidence="5">Heterodimer of an alpha and a beta subunit.</text>
</comment>
<feature type="coiled-coil region" evidence="6">
    <location>
        <begin position="226"/>
        <end position="261"/>
    </location>
</feature>
<evidence type="ECO:0000313" key="7">
    <source>
        <dbReference type="EMBL" id="KAK3262964.1"/>
    </source>
</evidence>
<dbReference type="PANTHER" id="PTHR10653">
    <property type="entry name" value="F-ACTIN-CAPPING PROTEIN SUBUNIT ALPHA"/>
    <property type="match status" value="1"/>
</dbReference>
<gene>
    <name evidence="7" type="ORF">CYMTET_28205</name>
</gene>